<dbReference type="RefSeq" id="WP_313497574.1">
    <property type="nucleotide sequence ID" value="NZ_CP134879.1"/>
</dbReference>
<name>A0AA96F9I9_9MICO</name>
<dbReference type="GO" id="GO:0003700">
    <property type="term" value="F:DNA-binding transcription factor activity"/>
    <property type="evidence" value="ECO:0007669"/>
    <property type="project" value="TreeGrafter"/>
</dbReference>
<dbReference type="InterPro" id="IPR010982">
    <property type="entry name" value="Lambda_DNA-bd_dom_sf"/>
</dbReference>
<keyword evidence="6" id="KW-1185">Reference proteome</keyword>
<dbReference type="GO" id="GO:0000976">
    <property type="term" value="F:transcription cis-regulatory region binding"/>
    <property type="evidence" value="ECO:0007669"/>
    <property type="project" value="TreeGrafter"/>
</dbReference>
<proteinExistence type="predicted"/>
<accession>A0AA96F9I9</accession>
<dbReference type="EMBL" id="CP134879">
    <property type="protein sequence ID" value="WNM24125.1"/>
    <property type="molecule type" value="Genomic_DNA"/>
</dbReference>
<dbReference type="PROSITE" id="PS50932">
    <property type="entry name" value="HTH_LACI_2"/>
    <property type="match status" value="1"/>
</dbReference>
<evidence type="ECO:0000313" key="6">
    <source>
        <dbReference type="Proteomes" id="UP001304125"/>
    </source>
</evidence>
<dbReference type="CDD" id="cd06279">
    <property type="entry name" value="PBP1_LacI-like"/>
    <property type="match status" value="1"/>
</dbReference>
<evidence type="ECO:0000256" key="1">
    <source>
        <dbReference type="ARBA" id="ARBA00023015"/>
    </source>
</evidence>
<dbReference type="Proteomes" id="UP001304125">
    <property type="component" value="Chromosome"/>
</dbReference>
<dbReference type="SUPFAM" id="SSF47413">
    <property type="entry name" value="lambda repressor-like DNA-binding domains"/>
    <property type="match status" value="1"/>
</dbReference>
<keyword evidence="2 5" id="KW-0238">DNA-binding</keyword>
<evidence type="ECO:0000259" key="4">
    <source>
        <dbReference type="PROSITE" id="PS50932"/>
    </source>
</evidence>
<evidence type="ECO:0000313" key="5">
    <source>
        <dbReference type="EMBL" id="WNM24125.1"/>
    </source>
</evidence>
<dbReference type="Pfam" id="PF13377">
    <property type="entry name" value="Peripla_BP_3"/>
    <property type="match status" value="1"/>
</dbReference>
<sequence length="351" mass="36869">MARTRRPTMADVAAQAGVSVSTVSLAYSGAGPLTEETRAKVMAAAAELDYAGPSAQARALRSGRTGIVGVVVHERLVRSLRDPLQLRILDALVEDLGELGVGVLLLPSPAADDRDRSLVATAAMDAAVVLRVRDHDEPALEILRRRGIPAVAMEAPDGAVTAHVTIDDTAATAELVRRLQRLGHTRIATVTVPMTDDARTRLVDAEALPDPMWTAARHRLDAFTQTGVTPCAIVESEASNVEAGMQAGRLLLAHPSRPTAIVCHSDLLAGGVIVAAREAGLEVPRDLSVTGFDGLELPWLAPLQLTTQAQDGTAKGHAIAAAVRDVLSGGTPGEIRIELELREGTTIASPR</sequence>
<dbReference type="InterPro" id="IPR046335">
    <property type="entry name" value="LacI/GalR-like_sensor"/>
</dbReference>
<feature type="domain" description="HTH lacI-type" evidence="4">
    <location>
        <begin position="7"/>
        <end position="62"/>
    </location>
</feature>
<dbReference type="Gene3D" id="3.40.50.2300">
    <property type="match status" value="2"/>
</dbReference>
<evidence type="ECO:0000256" key="3">
    <source>
        <dbReference type="ARBA" id="ARBA00023163"/>
    </source>
</evidence>
<organism evidence="5 6">
    <name type="scientific">Demequina capsici</name>
    <dbReference type="NCBI Taxonomy" id="3075620"/>
    <lineage>
        <taxon>Bacteria</taxon>
        <taxon>Bacillati</taxon>
        <taxon>Actinomycetota</taxon>
        <taxon>Actinomycetes</taxon>
        <taxon>Micrococcales</taxon>
        <taxon>Demequinaceae</taxon>
        <taxon>Demequina</taxon>
    </lineage>
</organism>
<dbReference type="PANTHER" id="PTHR30146">
    <property type="entry name" value="LACI-RELATED TRANSCRIPTIONAL REPRESSOR"/>
    <property type="match status" value="1"/>
</dbReference>
<reference evidence="5 6" key="1">
    <citation type="submission" date="2023-09" db="EMBL/GenBank/DDBJ databases">
        <title>Demequina sp. a novel bacteria isolated from Capsicum annuum.</title>
        <authorList>
            <person name="Humaira Z."/>
            <person name="Lee J."/>
            <person name="Cho D."/>
        </authorList>
    </citation>
    <scope>NUCLEOTIDE SEQUENCE [LARGE SCALE GENOMIC DNA]</scope>
    <source>
        <strain evidence="5 6">OYTSA14</strain>
    </source>
</reference>
<gene>
    <name evidence="5" type="ORF">RN606_12255</name>
</gene>
<dbReference type="InterPro" id="IPR028082">
    <property type="entry name" value="Peripla_BP_I"/>
</dbReference>
<dbReference type="PANTHER" id="PTHR30146:SF138">
    <property type="entry name" value="TRANSCRIPTIONAL REGULATORY PROTEIN"/>
    <property type="match status" value="1"/>
</dbReference>
<dbReference type="SUPFAM" id="SSF53822">
    <property type="entry name" value="Periplasmic binding protein-like I"/>
    <property type="match status" value="1"/>
</dbReference>
<dbReference type="SMART" id="SM00354">
    <property type="entry name" value="HTH_LACI"/>
    <property type="match status" value="1"/>
</dbReference>
<dbReference type="AlphaFoldDB" id="A0AA96F9I9"/>
<keyword evidence="3" id="KW-0804">Transcription</keyword>
<keyword evidence="1" id="KW-0805">Transcription regulation</keyword>
<dbReference type="CDD" id="cd01392">
    <property type="entry name" value="HTH_LacI"/>
    <property type="match status" value="1"/>
</dbReference>
<evidence type="ECO:0000256" key="2">
    <source>
        <dbReference type="ARBA" id="ARBA00023125"/>
    </source>
</evidence>
<dbReference type="Gene3D" id="1.10.260.40">
    <property type="entry name" value="lambda repressor-like DNA-binding domains"/>
    <property type="match status" value="1"/>
</dbReference>
<dbReference type="Pfam" id="PF00356">
    <property type="entry name" value="LacI"/>
    <property type="match status" value="1"/>
</dbReference>
<dbReference type="InterPro" id="IPR000843">
    <property type="entry name" value="HTH_LacI"/>
</dbReference>
<protein>
    <submittedName>
        <fullName evidence="5">LacI family DNA-binding transcriptional regulator</fullName>
    </submittedName>
</protein>